<evidence type="ECO:0000256" key="4">
    <source>
        <dbReference type="ARBA" id="ARBA00023098"/>
    </source>
</evidence>
<evidence type="ECO:0000256" key="2">
    <source>
        <dbReference type="ARBA" id="ARBA00022598"/>
    </source>
</evidence>
<keyword evidence="8" id="KW-1185">Reference proteome</keyword>
<dbReference type="GO" id="GO:0006631">
    <property type="term" value="P:fatty acid metabolic process"/>
    <property type="evidence" value="ECO:0007669"/>
    <property type="project" value="UniProtKB-KW"/>
</dbReference>
<dbReference type="RefSeq" id="WP_191138368.1">
    <property type="nucleotide sequence ID" value="NZ_JACXAG020000001.1"/>
</dbReference>
<dbReference type="PANTHER" id="PTHR43859">
    <property type="entry name" value="ACYL-ACTIVATING ENZYME"/>
    <property type="match status" value="1"/>
</dbReference>
<sequence length="542" mass="60949">MKATMMDYPLTLDHILERAGKQFAPIEIVSRMPDQSLHRYTYGDFYRRARQLAEALQKIGLQKGERVGTLMWNHFAHLEAYLGIPVSGGVLHTLNLRLHPSEIAYIINHAQDRFLIIDDILLPLYEKIKDHVKIERVFVVSLTGQPIPPGYESYEDLLKLATGEFVYPQITENDPAGMCYTSGTTGNPKGVVYSHRSIVLHCFSSALLDGMALAQKDVVTPVVPMFHVNAWGLPFTCAMVGSKQVFPGPHLDPISLLDLFETEKVTITAGVPTIWMGILHALNKEKDRWKLQNDMLLVVGGSAAAEALIRGFDQHGLRLRQAWGMTETSPLGTAAGIKSNLLDENEDKIYELSATQGYAVPFVDTRVCRDGKALPWDENSIGELEVRGPWIAASYYKEQDRDHNWTADGWFKTGDMVTINEDGYVTIVDRTKDLIKSGGEWISSVALENTLMGHPAVAEAAAVGIPHPKWQERPLMVVVLHQDHTTTPAELNAFLNSKFEKWMLPDSYVFVKEIPRSSAGKFLKRALREQYQDWNWEEHTVK</sequence>
<dbReference type="Pfam" id="PF13193">
    <property type="entry name" value="AMP-binding_C"/>
    <property type="match status" value="1"/>
</dbReference>
<dbReference type="Gene3D" id="3.40.50.12780">
    <property type="entry name" value="N-terminal domain of ligase-like"/>
    <property type="match status" value="1"/>
</dbReference>
<feature type="domain" description="AMP-dependent synthetase/ligase" evidence="5">
    <location>
        <begin position="35"/>
        <end position="396"/>
    </location>
</feature>
<evidence type="ECO:0000256" key="3">
    <source>
        <dbReference type="ARBA" id="ARBA00022832"/>
    </source>
</evidence>
<protein>
    <submittedName>
        <fullName evidence="7">Long-chain fatty acid--CoA ligase</fullName>
    </submittedName>
</protein>
<proteinExistence type="inferred from homology"/>
<accession>A0A926NDT2</accession>
<keyword evidence="2 7" id="KW-0436">Ligase</keyword>
<evidence type="ECO:0000259" key="6">
    <source>
        <dbReference type="Pfam" id="PF13193"/>
    </source>
</evidence>
<comment type="caution">
    <text evidence="7">The sequence shown here is derived from an EMBL/GenBank/DDBJ whole genome shotgun (WGS) entry which is preliminary data.</text>
</comment>
<keyword evidence="4" id="KW-0443">Lipid metabolism</keyword>
<dbReference type="CDD" id="cd12119">
    <property type="entry name" value="ttLC_FACS_AlkK_like"/>
    <property type="match status" value="1"/>
</dbReference>
<feature type="domain" description="AMP-binding enzyme C-terminal" evidence="6">
    <location>
        <begin position="447"/>
        <end position="521"/>
    </location>
</feature>
<gene>
    <name evidence="7" type="ORF">IC620_05040</name>
</gene>
<dbReference type="FunFam" id="3.30.300.30:FF:000008">
    <property type="entry name" value="2,3-dihydroxybenzoate-AMP ligase"/>
    <property type="match status" value="1"/>
</dbReference>
<organism evidence="7 8">
    <name type="scientific">Polycladospora coralii</name>
    <dbReference type="NCBI Taxonomy" id="2771432"/>
    <lineage>
        <taxon>Bacteria</taxon>
        <taxon>Bacillati</taxon>
        <taxon>Bacillota</taxon>
        <taxon>Bacilli</taxon>
        <taxon>Bacillales</taxon>
        <taxon>Thermoactinomycetaceae</taxon>
        <taxon>Polycladospora</taxon>
    </lineage>
</organism>
<dbReference type="PANTHER" id="PTHR43859:SF4">
    <property type="entry name" value="BUTANOATE--COA LIGASE AAE1-RELATED"/>
    <property type="match status" value="1"/>
</dbReference>
<dbReference type="Gene3D" id="3.30.300.30">
    <property type="match status" value="1"/>
</dbReference>
<reference evidence="7" key="1">
    <citation type="submission" date="2020-09" db="EMBL/GenBank/DDBJ databases">
        <title>A novel bacterium of genus Hazenella, isolated from South China Sea.</title>
        <authorList>
            <person name="Huang H."/>
            <person name="Mo K."/>
            <person name="Hu Y."/>
        </authorList>
    </citation>
    <scope>NUCLEOTIDE SEQUENCE</scope>
    <source>
        <strain evidence="7">IB182357</strain>
    </source>
</reference>
<dbReference type="Pfam" id="PF00501">
    <property type="entry name" value="AMP-binding"/>
    <property type="match status" value="1"/>
</dbReference>
<dbReference type="NCBIfam" id="NF004837">
    <property type="entry name" value="PRK06187.1"/>
    <property type="match status" value="1"/>
</dbReference>
<evidence type="ECO:0000259" key="5">
    <source>
        <dbReference type="Pfam" id="PF00501"/>
    </source>
</evidence>
<dbReference type="Proteomes" id="UP000661691">
    <property type="component" value="Unassembled WGS sequence"/>
</dbReference>
<dbReference type="InterPro" id="IPR042099">
    <property type="entry name" value="ANL_N_sf"/>
</dbReference>
<name>A0A926NDT2_9BACL</name>
<evidence type="ECO:0000313" key="7">
    <source>
        <dbReference type="EMBL" id="MBD1371724.1"/>
    </source>
</evidence>
<dbReference type="AlphaFoldDB" id="A0A926NDT2"/>
<dbReference type="InterPro" id="IPR020845">
    <property type="entry name" value="AMP-binding_CS"/>
</dbReference>
<dbReference type="InterPro" id="IPR000873">
    <property type="entry name" value="AMP-dep_synth/lig_dom"/>
</dbReference>
<keyword evidence="3" id="KW-0276">Fatty acid metabolism</keyword>
<dbReference type="InterPro" id="IPR025110">
    <property type="entry name" value="AMP-bd_C"/>
</dbReference>
<evidence type="ECO:0000256" key="1">
    <source>
        <dbReference type="ARBA" id="ARBA00006432"/>
    </source>
</evidence>
<dbReference type="GO" id="GO:0016874">
    <property type="term" value="F:ligase activity"/>
    <property type="evidence" value="ECO:0007669"/>
    <property type="project" value="UniProtKB-KW"/>
</dbReference>
<dbReference type="EMBL" id="JACXAH010000005">
    <property type="protein sequence ID" value="MBD1371724.1"/>
    <property type="molecule type" value="Genomic_DNA"/>
</dbReference>
<dbReference type="PROSITE" id="PS00455">
    <property type="entry name" value="AMP_BINDING"/>
    <property type="match status" value="1"/>
</dbReference>
<evidence type="ECO:0000313" key="8">
    <source>
        <dbReference type="Proteomes" id="UP000661691"/>
    </source>
</evidence>
<dbReference type="SUPFAM" id="SSF56801">
    <property type="entry name" value="Acetyl-CoA synthetase-like"/>
    <property type="match status" value="1"/>
</dbReference>
<comment type="similarity">
    <text evidence="1">Belongs to the ATP-dependent AMP-binding enzyme family.</text>
</comment>
<dbReference type="InterPro" id="IPR045851">
    <property type="entry name" value="AMP-bd_C_sf"/>
</dbReference>